<dbReference type="AlphaFoldDB" id="A0A8K0SHH3"/>
<protein>
    <submittedName>
        <fullName evidence="4">Gryzun, putative trafficking through golgi-domain-containing protein</fullName>
    </submittedName>
</protein>
<comment type="caution">
    <text evidence="4">The sequence shown here is derived from an EMBL/GenBank/DDBJ whole genome shotgun (WGS) entry which is preliminary data.</text>
</comment>
<dbReference type="PANTHER" id="PTHR14374">
    <property type="entry name" value="FOIE GRAS"/>
    <property type="match status" value="1"/>
</dbReference>
<dbReference type="OrthoDB" id="6278596at2759"/>
<sequence>MEGYPLGSLEHNVPLIVVSGLSATAAEQEQDGDTKGGVVLRSDIPPLETREADVLGEYLQSIDARGRSWSAAAREGAYKFRVKSVGRSYALPPRKAQLPESSEAYDATPVLHSPFSPLSPSSALYPDGLISRQWIEKHQDLVPSAYVCFYSLTADPTTLSLEDNRIKSNLNDIKSALAKSGYKTRLAVVLLADSESGSYPWLDGMQERVENIRKGAALDPKSIFYVPPQETPSEFRRAVDKILFALYNTSIEYYRDLGRHAKKKRSRGFAPQPTIPPTSGTSHTLSLPDWNFRYDFKGAVFSEFRQEMDAAIRAYEQAYEILLGEEVMDVIPNWSPRWNEVRQLSDIIVIRCLRLHLWAGSTSTAVRRWRAHRNRISHLVDRQGRGTNNYGWQAWEARWAMVMANLLEKIGIPGLLPSSKMLQLPPERSVMAERLEAWDLLHHTGYWYRLAARHLVARRGLAQMMPEEDRKAPESAPSSHAASKAYAYDVYMCPEPYEEYPLQGEGVNHTRLIVDCLVAAQAQFKARKQVRMAGEISLQCATEMASIEAWDEVVLLVQPLWDSMAFRSEWWLNIAEELCWLMRKAAAEAGRGDLVIAADWELMNKRYTRRPKWLYSLDRSLDKVKLDGKPLVNMSDETVTPLITASFVFRSKEGRAGGLCKAQLTLSSHAMNDSEPVKLTSLKLAFDGSLKPIVLEHDESGDTKGEKIVHTSVDLSEESPDASGDDGTAMIRGACDLTISAGQVRVFEMMIPLREAGEAEAETLTLSCHNDSMHLDYTIKFRETDPVVGWYVRGSPAPRHARVNARMLHIHPRPPKMEIRMRDLANQYYANEPLQLKFELVNAEDETANVKLDFYLSGPEVPRFAVTLGDEKHVVEEGAEEPQATGLSAGSIDSSSSSLVQVDVDPSSGPRTYDIHVRATYHLVSDMATPIIQELSVQLNVVNAFEANYDLVPRLHRDPWPSLFDSDNIVSASGSEDEDGARPAAGLAQKWCLICHYASFATEDIRVVGMELKVLSTVGEVQCTLAPGPDIPDGGQVVSPKTMHEAQFDLITQKMSLEDRQPVSLELAFVIRWRRGDNTEAPHNETTMPVGRYLVLGSEPRVLASVVHAESEGIDLVHMELTIENPSNHLLTFGLTMEPSNEFAFSGSKQTTMHLLPLSRRSTMFRLLPLVRGAYVRPALTVRDKYFQKVLRIIPTEGMKIDKDGLLVWIPGGEDEDEADAEAGEDVEE</sequence>
<evidence type="ECO:0000259" key="3">
    <source>
        <dbReference type="Pfam" id="PF11817"/>
    </source>
</evidence>
<accession>A0A8K0SHH3</accession>
<dbReference type="Pfam" id="PF07919">
    <property type="entry name" value="Gryzun"/>
    <property type="match status" value="1"/>
</dbReference>
<proteinExistence type="predicted"/>
<evidence type="ECO:0000259" key="2">
    <source>
        <dbReference type="Pfam" id="PF07919"/>
    </source>
</evidence>
<evidence type="ECO:0000313" key="5">
    <source>
        <dbReference type="Proteomes" id="UP000813444"/>
    </source>
</evidence>
<organism evidence="4 5">
    <name type="scientific">Stachybotrys elegans</name>
    <dbReference type="NCBI Taxonomy" id="80388"/>
    <lineage>
        <taxon>Eukaryota</taxon>
        <taxon>Fungi</taxon>
        <taxon>Dikarya</taxon>
        <taxon>Ascomycota</taxon>
        <taxon>Pezizomycotina</taxon>
        <taxon>Sordariomycetes</taxon>
        <taxon>Hypocreomycetidae</taxon>
        <taxon>Hypocreales</taxon>
        <taxon>Stachybotryaceae</taxon>
        <taxon>Stachybotrys</taxon>
    </lineage>
</organism>
<feature type="domain" description="Gryzun putative trafficking through Golgi" evidence="2">
    <location>
        <begin position="632"/>
        <end position="1211"/>
    </location>
</feature>
<feature type="compositionally biased region" description="Low complexity" evidence="1">
    <location>
        <begin position="888"/>
        <end position="905"/>
    </location>
</feature>
<keyword evidence="5" id="KW-1185">Reference proteome</keyword>
<dbReference type="Pfam" id="PF11817">
    <property type="entry name" value="Foie-gras_1"/>
    <property type="match status" value="1"/>
</dbReference>
<reference evidence="4" key="1">
    <citation type="journal article" date="2021" name="Nat. Commun.">
        <title>Genetic determinants of endophytism in the Arabidopsis root mycobiome.</title>
        <authorList>
            <person name="Mesny F."/>
            <person name="Miyauchi S."/>
            <person name="Thiergart T."/>
            <person name="Pickel B."/>
            <person name="Atanasova L."/>
            <person name="Karlsson M."/>
            <person name="Huettel B."/>
            <person name="Barry K.W."/>
            <person name="Haridas S."/>
            <person name="Chen C."/>
            <person name="Bauer D."/>
            <person name="Andreopoulos W."/>
            <person name="Pangilinan J."/>
            <person name="LaButti K."/>
            <person name="Riley R."/>
            <person name="Lipzen A."/>
            <person name="Clum A."/>
            <person name="Drula E."/>
            <person name="Henrissat B."/>
            <person name="Kohler A."/>
            <person name="Grigoriev I.V."/>
            <person name="Martin F.M."/>
            <person name="Hacquard S."/>
        </authorList>
    </citation>
    <scope>NUCLEOTIDE SEQUENCE</scope>
    <source>
        <strain evidence="4">MPI-CAGE-CH-0235</strain>
    </source>
</reference>
<dbReference type="PANTHER" id="PTHR14374:SF0">
    <property type="entry name" value="TRAFFICKING PROTEIN PARTICLE COMPLEX SUBUNIT 11"/>
    <property type="match status" value="1"/>
</dbReference>
<dbReference type="InterPro" id="IPR012880">
    <property type="entry name" value="Gryzun"/>
</dbReference>
<dbReference type="InterPro" id="IPR021773">
    <property type="entry name" value="TPC11"/>
</dbReference>
<evidence type="ECO:0000313" key="4">
    <source>
        <dbReference type="EMBL" id="KAH7312383.1"/>
    </source>
</evidence>
<feature type="region of interest" description="Disordered" evidence="1">
    <location>
        <begin position="876"/>
        <end position="905"/>
    </location>
</feature>
<name>A0A8K0SHH3_9HYPO</name>
<evidence type="ECO:0000256" key="1">
    <source>
        <dbReference type="SAM" id="MobiDB-lite"/>
    </source>
</evidence>
<feature type="domain" description="Trafficking protein particle complex subunit 11" evidence="3">
    <location>
        <begin position="337"/>
        <end position="604"/>
    </location>
</feature>
<dbReference type="EMBL" id="JAGPNK010000010">
    <property type="protein sequence ID" value="KAH7312383.1"/>
    <property type="molecule type" value="Genomic_DNA"/>
</dbReference>
<dbReference type="Proteomes" id="UP000813444">
    <property type="component" value="Unassembled WGS sequence"/>
</dbReference>
<gene>
    <name evidence="4" type="ORF">B0I35DRAFT_395336</name>
</gene>